<dbReference type="OMA" id="FFNAWMS"/>
<dbReference type="GO" id="GO:0016491">
    <property type="term" value="F:oxidoreductase activity"/>
    <property type="evidence" value="ECO:0007669"/>
    <property type="project" value="TreeGrafter"/>
</dbReference>
<dbReference type="Pfam" id="PF01408">
    <property type="entry name" value="GFO_IDH_MocA"/>
    <property type="match status" value="1"/>
</dbReference>
<dbReference type="FunFam" id="3.30.360.10:FF:000030">
    <property type="entry name" value="NAD binding Rossmann fold oxidoreductase"/>
    <property type="match status" value="1"/>
</dbReference>
<dbReference type="InParanoid" id="A0A1X2HD79"/>
<accession>A0A1X2HD79</accession>
<dbReference type="AlphaFoldDB" id="A0A1X2HD79"/>
<dbReference type="PANTHER" id="PTHR42840:SF6">
    <property type="entry name" value="BINDING ROSSMANN FOLD OXIDOREDUCTASE, PUTATIVE (AFU_ORTHOLOGUE AFUA_3G11930)-RELATED"/>
    <property type="match status" value="1"/>
</dbReference>
<gene>
    <name evidence="2" type="ORF">BCR43DRAFT_285161</name>
</gene>
<dbReference type="PANTHER" id="PTHR42840">
    <property type="entry name" value="NAD(P)-BINDING ROSSMANN-FOLD SUPERFAMILY PROTEIN-RELATED"/>
    <property type="match status" value="1"/>
</dbReference>
<reference evidence="2 3" key="1">
    <citation type="submission" date="2016-07" db="EMBL/GenBank/DDBJ databases">
        <title>Pervasive Adenine N6-methylation of Active Genes in Fungi.</title>
        <authorList>
            <consortium name="DOE Joint Genome Institute"/>
            <person name="Mondo S.J."/>
            <person name="Dannebaum R.O."/>
            <person name="Kuo R.C."/>
            <person name="Labutti K."/>
            <person name="Haridas S."/>
            <person name="Kuo A."/>
            <person name="Salamov A."/>
            <person name="Ahrendt S.R."/>
            <person name="Lipzen A."/>
            <person name="Sullivan W."/>
            <person name="Andreopoulos W.B."/>
            <person name="Clum A."/>
            <person name="Lindquist E."/>
            <person name="Daum C."/>
            <person name="Ramamoorthy G.K."/>
            <person name="Gryganskyi A."/>
            <person name="Culley D."/>
            <person name="Magnuson J.K."/>
            <person name="James T.Y."/>
            <person name="O'Malley M.A."/>
            <person name="Stajich J.E."/>
            <person name="Spatafora J.W."/>
            <person name="Visel A."/>
            <person name="Grigoriev I.V."/>
        </authorList>
    </citation>
    <scope>NUCLEOTIDE SEQUENCE [LARGE SCALE GENOMIC DNA]</scope>
    <source>
        <strain evidence="2 3">NRRL 2496</strain>
    </source>
</reference>
<evidence type="ECO:0000259" key="1">
    <source>
        <dbReference type="Pfam" id="PF01408"/>
    </source>
</evidence>
<dbReference type="GO" id="GO:0000166">
    <property type="term" value="F:nucleotide binding"/>
    <property type="evidence" value="ECO:0007669"/>
    <property type="project" value="InterPro"/>
</dbReference>
<dbReference type="SUPFAM" id="SSF51735">
    <property type="entry name" value="NAD(P)-binding Rossmann-fold domains"/>
    <property type="match status" value="1"/>
</dbReference>
<keyword evidence="3" id="KW-1185">Reference proteome</keyword>
<name>A0A1X2HD79_SYNRA</name>
<sequence>MSNKLNVLMVGTGEYTTGFVHNAASKSDKKVGVIALSMMDMRRRGKVGRLGMVGTNGKKFAAIQAHLDKNVGEVYHMDSSLDRTFPAQDKIDPDAYKEAIDTFLKKGDAITIFTPDPTHYTIALYAIERGIHVLVTKPAVKALAEHQDLIAKAEKHNVVVMVEHHKRFDPAYRDARAKALTMGDFNYFYGYMSQPKRQLDTFKSWAGKESDISYYLNSHHIDFHCWALDGRAVPYKVTASASRGVATSAPFELTAETEDTISLLVNWRSTTNNHEGVAVYTSTWIAPNSSEVHSQQRFHYLGAGGEIQVDQAHRGYTVTTDDAHAHVNPFYMNYAPDEEGHFGGQSGYGIVSIEKFVDACNSFNANPDFKLADLEARKLPTIRNTVLVTAILEAGRRSLDKQKPIHISQDAQQNWVLED</sequence>
<dbReference type="Gene3D" id="3.40.50.720">
    <property type="entry name" value="NAD(P)-binding Rossmann-like Domain"/>
    <property type="match status" value="1"/>
</dbReference>
<dbReference type="InterPro" id="IPR036291">
    <property type="entry name" value="NAD(P)-bd_dom_sf"/>
</dbReference>
<dbReference type="Gene3D" id="3.30.360.10">
    <property type="entry name" value="Dihydrodipicolinate Reductase, domain 2"/>
    <property type="match status" value="1"/>
</dbReference>
<dbReference type="GO" id="GO:0006740">
    <property type="term" value="P:NADPH regeneration"/>
    <property type="evidence" value="ECO:0007669"/>
    <property type="project" value="TreeGrafter"/>
</dbReference>
<proteinExistence type="predicted"/>
<protein>
    <submittedName>
        <fullName evidence="2">D-galacturonic acid reductase</fullName>
    </submittedName>
</protein>
<dbReference type="STRING" id="13706.A0A1X2HD79"/>
<feature type="domain" description="Gfo/Idh/MocA-like oxidoreductase N-terminal" evidence="1">
    <location>
        <begin position="49"/>
        <end position="164"/>
    </location>
</feature>
<dbReference type="OrthoDB" id="2127032at2759"/>
<dbReference type="GO" id="GO:0005737">
    <property type="term" value="C:cytoplasm"/>
    <property type="evidence" value="ECO:0007669"/>
    <property type="project" value="TreeGrafter"/>
</dbReference>
<evidence type="ECO:0000313" key="2">
    <source>
        <dbReference type="EMBL" id="ORY96710.1"/>
    </source>
</evidence>
<dbReference type="InterPro" id="IPR000683">
    <property type="entry name" value="Gfo/Idh/MocA-like_OxRdtase_N"/>
</dbReference>
<dbReference type="EMBL" id="MCGN01000005">
    <property type="protein sequence ID" value="ORY96710.1"/>
    <property type="molecule type" value="Genomic_DNA"/>
</dbReference>
<organism evidence="2 3">
    <name type="scientific">Syncephalastrum racemosum</name>
    <name type="common">Filamentous fungus</name>
    <dbReference type="NCBI Taxonomy" id="13706"/>
    <lineage>
        <taxon>Eukaryota</taxon>
        <taxon>Fungi</taxon>
        <taxon>Fungi incertae sedis</taxon>
        <taxon>Mucoromycota</taxon>
        <taxon>Mucoromycotina</taxon>
        <taxon>Mucoromycetes</taxon>
        <taxon>Mucorales</taxon>
        <taxon>Syncephalastraceae</taxon>
        <taxon>Syncephalastrum</taxon>
    </lineage>
</organism>
<comment type="caution">
    <text evidence="2">The sequence shown here is derived from an EMBL/GenBank/DDBJ whole genome shotgun (WGS) entry which is preliminary data.</text>
</comment>
<evidence type="ECO:0000313" key="3">
    <source>
        <dbReference type="Proteomes" id="UP000242180"/>
    </source>
</evidence>
<dbReference type="Proteomes" id="UP000242180">
    <property type="component" value="Unassembled WGS sequence"/>
</dbReference>